<dbReference type="RefSeq" id="WP_142929478.1">
    <property type="nucleotide sequence ID" value="NZ_ML660107.1"/>
</dbReference>
<comment type="caution">
    <text evidence="2">The sequence shown here is derived from an EMBL/GenBank/DDBJ whole genome shotgun (WGS) entry which is preliminary data.</text>
</comment>
<evidence type="ECO:0000259" key="1">
    <source>
        <dbReference type="Pfam" id="PF07045"/>
    </source>
</evidence>
<dbReference type="Pfam" id="PF07045">
    <property type="entry name" value="DUF1330"/>
    <property type="match status" value="1"/>
</dbReference>
<dbReference type="InterPro" id="IPR011008">
    <property type="entry name" value="Dimeric_a/b-barrel"/>
</dbReference>
<evidence type="ECO:0000313" key="3">
    <source>
        <dbReference type="Proteomes" id="UP000319732"/>
    </source>
</evidence>
<feature type="domain" description="DUF1330" evidence="1">
    <location>
        <begin position="50"/>
        <end position="139"/>
    </location>
</feature>
<dbReference type="SUPFAM" id="SSF54909">
    <property type="entry name" value="Dimeric alpha+beta barrel"/>
    <property type="match status" value="1"/>
</dbReference>
<keyword evidence="3" id="KW-1185">Reference proteome</keyword>
<gene>
    <name evidence="2" type="ORF">FKG94_23900</name>
</gene>
<sequence length="144" mass="16572">MNHSIEELMKYYGDGNNYPSKSQWKTLLAGDLNRPLTVVNFFRLRQQADFTIIQTPMTGEQAFDEYAKTSVPKVAAVGGHFVLRGAIAGDFIGEDAKNWHIVAIGQYPRRENFIRLLEDQEYREAFRYRQAAVENQTVFFVDAM</sequence>
<protein>
    <submittedName>
        <fullName evidence="2">DUF1330 domain-containing protein</fullName>
    </submittedName>
</protein>
<dbReference type="InterPro" id="IPR010753">
    <property type="entry name" value="DUF1330"/>
</dbReference>
<reference evidence="2 3" key="1">
    <citation type="submission" date="2019-06" db="EMBL/GenBank/DDBJ databases">
        <title>Whole genome sequence for Cellvibrionaceae sp. R142.</title>
        <authorList>
            <person name="Wang G."/>
        </authorList>
    </citation>
    <scope>NUCLEOTIDE SEQUENCE [LARGE SCALE GENOMIC DNA]</scope>
    <source>
        <strain evidence="2 3">R142</strain>
    </source>
</reference>
<dbReference type="OrthoDB" id="8909581at2"/>
<dbReference type="AlphaFoldDB" id="A0A545ST47"/>
<evidence type="ECO:0000313" key="2">
    <source>
        <dbReference type="EMBL" id="TQV68137.1"/>
    </source>
</evidence>
<dbReference type="Proteomes" id="UP000319732">
    <property type="component" value="Unassembled WGS sequence"/>
</dbReference>
<organism evidence="2 3">
    <name type="scientific">Exilibacterium tricleocarpae</name>
    <dbReference type="NCBI Taxonomy" id="2591008"/>
    <lineage>
        <taxon>Bacteria</taxon>
        <taxon>Pseudomonadati</taxon>
        <taxon>Pseudomonadota</taxon>
        <taxon>Gammaproteobacteria</taxon>
        <taxon>Cellvibrionales</taxon>
        <taxon>Cellvibrionaceae</taxon>
        <taxon>Exilibacterium</taxon>
    </lineage>
</organism>
<dbReference type="EMBL" id="VHSG01000029">
    <property type="protein sequence ID" value="TQV68137.1"/>
    <property type="molecule type" value="Genomic_DNA"/>
</dbReference>
<proteinExistence type="predicted"/>
<name>A0A545ST47_9GAMM</name>
<dbReference type="Gene3D" id="3.30.70.100">
    <property type="match status" value="1"/>
</dbReference>
<accession>A0A545ST47</accession>